<sequence length="81" mass="9552">MNLYSFTNGVLVLYIDKIISYHSHGNLNTAGLLVYIGYYYVCIVLYALYADTVRYVLYIDNKVLLLFILVFYFCIKQMKTR</sequence>
<feature type="transmembrane region" description="Helical" evidence="1">
    <location>
        <begin position="55"/>
        <end position="75"/>
    </location>
</feature>
<reference evidence="2" key="2">
    <citation type="submission" date="2013-11" db="EMBL/GenBank/DDBJ databases">
        <title>Draft genome sequence of Bacteroides uniformis (ATCC 8492).</title>
        <authorList>
            <person name="Sudarsanam P."/>
            <person name="Ley R."/>
            <person name="Guruge J."/>
            <person name="Turnbaugh P.J."/>
            <person name="Mahowald M."/>
            <person name="Liep D."/>
            <person name="Gordon J."/>
        </authorList>
    </citation>
    <scope>NUCLEOTIDE SEQUENCE</scope>
    <source>
        <strain evidence="2">ATCC 8492</strain>
    </source>
</reference>
<organism evidence="2 3">
    <name type="scientific">Bacteroides uniformis (strain ATCC 8492 / DSM 6597 / CCUG 4942 / CIP 103695 / JCM 5828 / KCTC 5204 / NCTC 13054 / VPI 0061)</name>
    <dbReference type="NCBI Taxonomy" id="411479"/>
    <lineage>
        <taxon>Bacteria</taxon>
        <taxon>Pseudomonadati</taxon>
        <taxon>Bacteroidota</taxon>
        <taxon>Bacteroidia</taxon>
        <taxon>Bacteroidales</taxon>
        <taxon>Bacteroidaceae</taxon>
        <taxon>Bacteroides</taxon>
    </lineage>
</organism>
<keyword evidence="1" id="KW-1133">Transmembrane helix</keyword>
<dbReference type="EMBL" id="AAYH02000048">
    <property type="protein sequence ID" value="EDO52283.1"/>
    <property type="molecule type" value="Genomic_DNA"/>
</dbReference>
<evidence type="ECO:0008006" key="4">
    <source>
        <dbReference type="Google" id="ProtNLM"/>
    </source>
</evidence>
<comment type="caution">
    <text evidence="2">The sequence shown here is derived from an EMBL/GenBank/DDBJ whole genome shotgun (WGS) entry which is preliminary data.</text>
</comment>
<keyword evidence="1" id="KW-0472">Membrane</keyword>
<dbReference type="AlphaFoldDB" id="A0ABC9N6H6"/>
<name>A0ABC9N6H6_BACUC</name>
<evidence type="ECO:0000256" key="1">
    <source>
        <dbReference type="SAM" id="Phobius"/>
    </source>
</evidence>
<gene>
    <name evidence="2" type="ORF">BACUNI_03896</name>
</gene>
<dbReference type="Proteomes" id="UP000004110">
    <property type="component" value="Unassembled WGS sequence"/>
</dbReference>
<feature type="transmembrane region" description="Helical" evidence="1">
    <location>
        <begin position="27"/>
        <end position="49"/>
    </location>
</feature>
<accession>A0ABC9N6H6</accession>
<evidence type="ECO:0000313" key="2">
    <source>
        <dbReference type="EMBL" id="EDO52283.1"/>
    </source>
</evidence>
<proteinExistence type="predicted"/>
<keyword evidence="3" id="KW-1185">Reference proteome</keyword>
<reference evidence="2" key="1">
    <citation type="submission" date="2007-06" db="EMBL/GenBank/DDBJ databases">
        <authorList>
            <person name="Fulton L."/>
            <person name="Clifton S."/>
            <person name="Fulton B."/>
            <person name="Xu J."/>
            <person name="Minx P."/>
            <person name="Pepin K.H."/>
            <person name="Johnson M."/>
            <person name="Thiruvilangam P."/>
            <person name="Bhonagiri V."/>
            <person name="Nash W.E."/>
            <person name="Mardis E.R."/>
            <person name="Wilson R.K."/>
        </authorList>
    </citation>
    <scope>NUCLEOTIDE SEQUENCE [LARGE SCALE GENOMIC DNA]</scope>
    <source>
        <strain evidence="2">ATCC 8492</strain>
    </source>
</reference>
<evidence type="ECO:0000313" key="3">
    <source>
        <dbReference type="Proteomes" id="UP000004110"/>
    </source>
</evidence>
<protein>
    <recommendedName>
        <fullName evidence="4">Oligosaccharide repeat unit polymerase</fullName>
    </recommendedName>
</protein>
<keyword evidence="1" id="KW-0812">Transmembrane</keyword>